<dbReference type="Gene3D" id="2.170.16.10">
    <property type="entry name" value="Hedgehog/Intein (Hint) domain"/>
    <property type="match status" value="1"/>
</dbReference>
<dbReference type="OrthoDB" id="271912at2"/>
<evidence type="ECO:0000313" key="2">
    <source>
        <dbReference type="Proteomes" id="UP000187735"/>
    </source>
</evidence>
<gene>
    <name evidence="1" type="ORF">Fuma_04136</name>
</gene>
<dbReference type="AlphaFoldDB" id="A0A1P8WKC0"/>
<evidence type="ECO:0008006" key="3">
    <source>
        <dbReference type="Google" id="ProtNLM"/>
    </source>
</evidence>
<sequence>MPGVFQKPHKNTEWLRRIAIVACLAIGITFSLKAMTTEVSATTGLHRSQETRQLASVAPPLTTVSIEDIQLGQRVVGRNPLREETQPPSDINPATWRAVQLSMFKGGVKYDLAFLRPLSWLESNSAKVGHSIHLEMHEMGLNGPAKVVAIDPCPQIEPDDGTSRNVVTGTMAHPGPNILYLNITGLNETLGVTDTHPIWSETRHEFVVAGKLEVGEQFKTLTGETSTLTKITPHRGPPEMVFNLEVDGEHVYSVASNGLLVHNDCVDLFRAVSPDEFDDIMRTGNFNPFPGAMEDKLFVTDLGDALRVADQPALIDAAAVVKTSVPGDVYDLLGHSNTIDTWAIDNGTVIVPSNLLDLFNSTKETVVHAF</sequence>
<accession>A0A1P8WKC0</accession>
<name>A0A1P8WKC0_9PLAN</name>
<dbReference type="InterPro" id="IPR036844">
    <property type="entry name" value="Hint_dom_sf"/>
</dbReference>
<keyword evidence="2" id="KW-1185">Reference proteome</keyword>
<dbReference type="EMBL" id="CP017641">
    <property type="protein sequence ID" value="APZ94504.1"/>
    <property type="molecule type" value="Genomic_DNA"/>
</dbReference>
<evidence type="ECO:0000313" key="1">
    <source>
        <dbReference type="EMBL" id="APZ94504.1"/>
    </source>
</evidence>
<reference evidence="1 2" key="1">
    <citation type="journal article" date="2016" name="Front. Microbiol.">
        <title>Fuerstia marisgermanicae gen. nov., sp. nov., an Unusual Member of the Phylum Planctomycetes from the German Wadden Sea.</title>
        <authorList>
            <person name="Kohn T."/>
            <person name="Heuer A."/>
            <person name="Jogler M."/>
            <person name="Vollmers J."/>
            <person name="Boedeker C."/>
            <person name="Bunk B."/>
            <person name="Rast P."/>
            <person name="Borchert D."/>
            <person name="Glockner I."/>
            <person name="Freese H.M."/>
            <person name="Klenk H.P."/>
            <person name="Overmann J."/>
            <person name="Kaster A.K."/>
            <person name="Rohde M."/>
            <person name="Wiegand S."/>
            <person name="Jogler C."/>
        </authorList>
    </citation>
    <scope>NUCLEOTIDE SEQUENCE [LARGE SCALE GENOMIC DNA]</scope>
    <source>
        <strain evidence="1 2">NH11</strain>
    </source>
</reference>
<dbReference type="Pfam" id="PF07591">
    <property type="entry name" value="PT-HINT"/>
    <property type="match status" value="1"/>
</dbReference>
<dbReference type="STRING" id="1891926.Fuma_04136"/>
<proteinExistence type="predicted"/>
<dbReference type="SUPFAM" id="SSF51294">
    <property type="entry name" value="Hedgehog/intein (Hint) domain"/>
    <property type="match status" value="1"/>
</dbReference>
<dbReference type="KEGG" id="fmr:Fuma_04136"/>
<protein>
    <recommendedName>
        <fullName evidence="3">Intein C-terminal splicing domain-containing protein</fullName>
    </recommendedName>
</protein>
<organism evidence="1 2">
    <name type="scientific">Fuerstiella marisgermanici</name>
    <dbReference type="NCBI Taxonomy" id="1891926"/>
    <lineage>
        <taxon>Bacteria</taxon>
        <taxon>Pseudomonadati</taxon>
        <taxon>Planctomycetota</taxon>
        <taxon>Planctomycetia</taxon>
        <taxon>Planctomycetales</taxon>
        <taxon>Planctomycetaceae</taxon>
        <taxon>Fuerstiella</taxon>
    </lineage>
</organism>
<dbReference type="Proteomes" id="UP000187735">
    <property type="component" value="Chromosome"/>
</dbReference>
<dbReference type="RefSeq" id="WP_077025796.1">
    <property type="nucleotide sequence ID" value="NZ_CP017641.1"/>
</dbReference>